<evidence type="ECO:0000256" key="1">
    <source>
        <dbReference type="ARBA" id="ARBA00004141"/>
    </source>
</evidence>
<evidence type="ECO:0000256" key="10">
    <source>
        <dbReference type="RuleBase" id="RU000488"/>
    </source>
</evidence>
<proteinExistence type="inferred from homology"/>
<evidence type="ECO:0000313" key="13">
    <source>
        <dbReference type="Proteomes" id="UP000281245"/>
    </source>
</evidence>
<feature type="repeat" description="Solcar" evidence="9">
    <location>
        <begin position="4"/>
        <end position="87"/>
    </location>
</feature>
<gene>
    <name evidence="12" type="ORF">D0868_00475</name>
    <name evidence="11" type="ORF">D0869_01107</name>
</gene>
<dbReference type="InterPro" id="IPR018108">
    <property type="entry name" value="MCP_transmembrane"/>
</dbReference>
<evidence type="ECO:0000256" key="9">
    <source>
        <dbReference type="PROSITE-ProRule" id="PRU00282"/>
    </source>
</evidence>
<dbReference type="PROSITE" id="PS50920">
    <property type="entry name" value="SOLCAR"/>
    <property type="match status" value="3"/>
</dbReference>
<keyword evidence="5" id="KW-0677">Repeat</keyword>
<feature type="repeat" description="Solcar" evidence="9">
    <location>
        <begin position="102"/>
        <end position="189"/>
    </location>
</feature>
<accession>A0A3M6ZM30</accession>
<evidence type="ECO:0000313" key="12">
    <source>
        <dbReference type="EMBL" id="RMY16179.1"/>
    </source>
</evidence>
<evidence type="ECO:0000313" key="11">
    <source>
        <dbReference type="EMBL" id="RMX89142.1"/>
    </source>
</evidence>
<evidence type="ECO:0000256" key="5">
    <source>
        <dbReference type="ARBA" id="ARBA00022737"/>
    </source>
</evidence>
<dbReference type="EMBL" id="QWIJ01000041">
    <property type="protein sequence ID" value="RMX89142.1"/>
    <property type="molecule type" value="Genomic_DNA"/>
</dbReference>
<dbReference type="VEuPathDB" id="FungiDB:BTJ68_04171"/>
<dbReference type="AlphaFoldDB" id="A0A3M6ZM30"/>
<keyword evidence="6" id="KW-0999">Mitochondrion inner membrane</keyword>
<dbReference type="GO" id="GO:0016020">
    <property type="term" value="C:membrane"/>
    <property type="evidence" value="ECO:0007669"/>
    <property type="project" value="UniProtKB-SubCell"/>
</dbReference>
<evidence type="ECO:0000313" key="14">
    <source>
        <dbReference type="Proteomes" id="UP000282582"/>
    </source>
</evidence>
<evidence type="ECO:0000256" key="7">
    <source>
        <dbReference type="ARBA" id="ARBA00022989"/>
    </source>
</evidence>
<dbReference type="Gene3D" id="1.50.40.10">
    <property type="entry name" value="Mitochondrial carrier domain"/>
    <property type="match status" value="2"/>
</dbReference>
<dbReference type="Proteomes" id="UP000281245">
    <property type="component" value="Unassembled WGS sequence"/>
</dbReference>
<comment type="caution">
    <text evidence="12">The sequence shown here is derived from an EMBL/GenBank/DDBJ whole genome shotgun (WGS) entry which is preliminary data.</text>
</comment>
<evidence type="ECO:0000256" key="4">
    <source>
        <dbReference type="ARBA" id="ARBA00022692"/>
    </source>
</evidence>
<evidence type="ECO:0000256" key="8">
    <source>
        <dbReference type="ARBA" id="ARBA00023136"/>
    </source>
</evidence>
<dbReference type="SUPFAM" id="SSF103506">
    <property type="entry name" value="Mitochondrial carrier"/>
    <property type="match status" value="1"/>
</dbReference>
<dbReference type="OrthoDB" id="250329at2759"/>
<dbReference type="PANTHER" id="PTHR45667">
    <property type="entry name" value="S-ADENOSYLMETHIONINE MITOCHONDRIAL CARRIER PROTEIN"/>
    <property type="match status" value="1"/>
</dbReference>
<protein>
    <recommendedName>
        <fullName evidence="15">Mitochondrial carrier protein</fullName>
    </recommendedName>
</protein>
<comment type="subcellular location">
    <subcellularLocation>
        <location evidence="1">Membrane</location>
        <topology evidence="1">Multi-pass membrane protein</topology>
    </subcellularLocation>
</comment>
<comment type="similarity">
    <text evidence="2 10">Belongs to the mitochondrial carrier (TC 2.A.29) family.</text>
</comment>
<evidence type="ECO:0008006" key="15">
    <source>
        <dbReference type="Google" id="ProtNLM"/>
    </source>
</evidence>
<sequence length="549" mass="59770">MSENKNVDIWIAGAFAAFSVDLIVYPLDTIKTRLQSPNYKTLYRNGANNTINRSLFRGVYQGVGSVILATLPSSGAFFNTYEGVKYVLENNNPPYNNGTLLPQPLIHSAASGTAELVSCAILTPAEVIKQNAQMVDNGNGGPRTNATIQTMKRFRSNPLALWRGYTALAGRNLPSTALHFPIFERIKESIRRYRDEKGIRTHTILEGGTITAISAGIGGSVSAVVTTPVDVVKTRIMLAAAESAAEDQKPKPRVEAGKPAAENLVDATGKTVQAAKESVKENVKNVTKPPSKQTTMQIGREIIANEGVKGLFRGGALRAVWTMLGAGLYLGVYESGRVYLAQRRGETHRTAECVTSNTSDCETMADLAVDVNDGYKSGSQLVGSAGNNHPTTSDLFSGGKCTALSAVTRNRSGKKRRRRTRADEIWSHSRKHVPGLEPERCEMLSKQALAKQEEASQGDKLVLQAAADPNLVKAAWIRLLIRHDLPHNFVSWPELHTFVHRINDMAFGILPTSCATVRNSITATFKQKQELVRDIAHAAKSRTHITIDT</sequence>
<evidence type="ECO:0000256" key="2">
    <source>
        <dbReference type="ARBA" id="ARBA00006375"/>
    </source>
</evidence>
<name>A0A3M6ZM30_HORWE</name>
<dbReference type="InterPro" id="IPR023395">
    <property type="entry name" value="MCP_dom_sf"/>
</dbReference>
<dbReference type="Proteomes" id="UP000282582">
    <property type="component" value="Unassembled WGS sequence"/>
</dbReference>
<keyword evidence="8 9" id="KW-0472">Membrane</keyword>
<reference evidence="13 14" key="1">
    <citation type="journal article" date="2018" name="BMC Genomics">
        <title>Genomic evidence for intraspecific hybridization in a clonal and extremely halotolerant yeast.</title>
        <authorList>
            <person name="Gostincar C."/>
            <person name="Stajich J.E."/>
            <person name="Zupancic J."/>
            <person name="Zalar P."/>
            <person name="Gunde-Cimerman N."/>
        </authorList>
    </citation>
    <scope>NUCLEOTIDE SEQUENCE [LARGE SCALE GENOMIC DNA]</scope>
    <source>
        <strain evidence="12 14">EXF-6654</strain>
        <strain evidence="11 13">EXF-6656</strain>
    </source>
</reference>
<keyword evidence="3 10" id="KW-0813">Transport</keyword>
<keyword evidence="6" id="KW-0496">Mitochondrion</keyword>
<keyword evidence="4 9" id="KW-0812">Transmembrane</keyword>
<feature type="repeat" description="Solcar" evidence="9">
    <location>
        <begin position="206"/>
        <end position="339"/>
    </location>
</feature>
<evidence type="ECO:0000256" key="3">
    <source>
        <dbReference type="ARBA" id="ARBA00022448"/>
    </source>
</evidence>
<dbReference type="EMBL" id="QWIK01000016">
    <property type="protein sequence ID" value="RMY16179.1"/>
    <property type="molecule type" value="Genomic_DNA"/>
</dbReference>
<keyword evidence="7" id="KW-1133">Transmembrane helix</keyword>
<organism evidence="12 14">
    <name type="scientific">Hortaea werneckii</name>
    <name type="common">Black yeast</name>
    <name type="synonym">Cladosporium werneckii</name>
    <dbReference type="NCBI Taxonomy" id="91943"/>
    <lineage>
        <taxon>Eukaryota</taxon>
        <taxon>Fungi</taxon>
        <taxon>Dikarya</taxon>
        <taxon>Ascomycota</taxon>
        <taxon>Pezizomycotina</taxon>
        <taxon>Dothideomycetes</taxon>
        <taxon>Dothideomycetidae</taxon>
        <taxon>Mycosphaerellales</taxon>
        <taxon>Teratosphaeriaceae</taxon>
        <taxon>Hortaea</taxon>
    </lineage>
</organism>
<evidence type="ECO:0000256" key="6">
    <source>
        <dbReference type="ARBA" id="ARBA00022792"/>
    </source>
</evidence>
<dbReference type="Pfam" id="PF00153">
    <property type="entry name" value="Mito_carr"/>
    <property type="match status" value="4"/>
</dbReference>